<dbReference type="GO" id="GO:0140359">
    <property type="term" value="F:ABC-type transporter activity"/>
    <property type="evidence" value="ECO:0007669"/>
    <property type="project" value="InterPro"/>
</dbReference>
<dbReference type="RefSeq" id="WP_073053931.1">
    <property type="nucleotide sequence ID" value="NZ_FQUP01000002.1"/>
</dbReference>
<dbReference type="EMBL" id="FQUP01000002">
    <property type="protein sequence ID" value="SHF76166.1"/>
    <property type="molecule type" value="Genomic_DNA"/>
</dbReference>
<dbReference type="Gene3D" id="2.40.50.100">
    <property type="match status" value="1"/>
</dbReference>
<dbReference type="STRING" id="1122133.SAMN02745157_2939"/>
<comment type="similarity">
    <text evidence="2">Belongs to the ABC transporter superfamily.</text>
</comment>
<dbReference type="InterPro" id="IPR012340">
    <property type="entry name" value="NA-bd_OB-fold"/>
</dbReference>
<organism evidence="7 8">
    <name type="scientific">Kaistia soli DSM 19436</name>
    <dbReference type="NCBI Taxonomy" id="1122133"/>
    <lineage>
        <taxon>Bacteria</taxon>
        <taxon>Pseudomonadati</taxon>
        <taxon>Pseudomonadota</taxon>
        <taxon>Alphaproteobacteria</taxon>
        <taxon>Hyphomicrobiales</taxon>
        <taxon>Kaistiaceae</taxon>
        <taxon>Kaistia</taxon>
    </lineage>
</organism>
<evidence type="ECO:0000256" key="5">
    <source>
        <dbReference type="ARBA" id="ARBA00022840"/>
    </source>
</evidence>
<evidence type="ECO:0000259" key="6">
    <source>
        <dbReference type="PROSITE" id="PS50893"/>
    </source>
</evidence>
<dbReference type="GO" id="GO:0005524">
    <property type="term" value="F:ATP binding"/>
    <property type="evidence" value="ECO:0007669"/>
    <property type="project" value="UniProtKB-KW"/>
</dbReference>
<evidence type="ECO:0000256" key="2">
    <source>
        <dbReference type="ARBA" id="ARBA00005417"/>
    </source>
</evidence>
<dbReference type="GO" id="GO:0016887">
    <property type="term" value="F:ATP hydrolysis activity"/>
    <property type="evidence" value="ECO:0007669"/>
    <property type="project" value="InterPro"/>
</dbReference>
<evidence type="ECO:0000256" key="3">
    <source>
        <dbReference type="ARBA" id="ARBA00022448"/>
    </source>
</evidence>
<keyword evidence="5 7" id="KW-0067">ATP-binding</keyword>
<reference evidence="7 8" key="1">
    <citation type="submission" date="2016-11" db="EMBL/GenBank/DDBJ databases">
        <authorList>
            <person name="Jaros S."/>
            <person name="Januszkiewicz K."/>
            <person name="Wedrychowicz H."/>
        </authorList>
    </citation>
    <scope>NUCLEOTIDE SEQUENCE [LARGE SCALE GENOMIC DNA]</scope>
    <source>
        <strain evidence="7 8">DSM 19436</strain>
    </source>
</reference>
<dbReference type="AlphaFoldDB" id="A0A1M5EAF0"/>
<dbReference type="PANTHER" id="PTHR43875">
    <property type="entry name" value="MALTODEXTRIN IMPORT ATP-BINDING PROTEIN MSMX"/>
    <property type="match status" value="1"/>
</dbReference>
<name>A0A1M5EAF0_9HYPH</name>
<dbReference type="Pfam" id="PF17912">
    <property type="entry name" value="OB_MalK"/>
    <property type="match status" value="1"/>
</dbReference>
<dbReference type="Pfam" id="PF00005">
    <property type="entry name" value="ABC_tran"/>
    <property type="match status" value="1"/>
</dbReference>
<keyword evidence="8" id="KW-1185">Reference proteome</keyword>
<evidence type="ECO:0000256" key="4">
    <source>
        <dbReference type="ARBA" id="ARBA00022741"/>
    </source>
</evidence>
<dbReference type="OrthoDB" id="7817850at2"/>
<proteinExistence type="inferred from homology"/>
<dbReference type="GO" id="GO:0008643">
    <property type="term" value="P:carbohydrate transport"/>
    <property type="evidence" value="ECO:0007669"/>
    <property type="project" value="InterPro"/>
</dbReference>
<evidence type="ECO:0000256" key="1">
    <source>
        <dbReference type="ARBA" id="ARBA00004417"/>
    </source>
</evidence>
<dbReference type="SUPFAM" id="SSF50331">
    <property type="entry name" value="MOP-like"/>
    <property type="match status" value="1"/>
</dbReference>
<dbReference type="PANTHER" id="PTHR43875:SF14">
    <property type="entry name" value="ABC TRANSPORTER ATP-BINDING PROTEIN"/>
    <property type="match status" value="1"/>
</dbReference>
<protein>
    <submittedName>
        <fullName evidence="7">Multiple sugar transport system ATP-binding protein</fullName>
    </submittedName>
</protein>
<dbReference type="PROSITE" id="PS50893">
    <property type="entry name" value="ABC_TRANSPORTER_2"/>
    <property type="match status" value="1"/>
</dbReference>
<dbReference type="InterPro" id="IPR015855">
    <property type="entry name" value="ABC_transpr_MalK-like"/>
</dbReference>
<keyword evidence="3" id="KW-0813">Transport</keyword>
<dbReference type="InterPro" id="IPR003593">
    <property type="entry name" value="AAA+_ATPase"/>
</dbReference>
<comment type="subcellular location">
    <subcellularLocation>
        <location evidence="1">Cell inner membrane</location>
        <topology evidence="1">Peripheral membrane protein</topology>
    </subcellularLocation>
</comment>
<dbReference type="PROSITE" id="PS00211">
    <property type="entry name" value="ABC_TRANSPORTER_1"/>
    <property type="match status" value="1"/>
</dbReference>
<dbReference type="Gene3D" id="3.40.50.300">
    <property type="entry name" value="P-loop containing nucleotide triphosphate hydrolases"/>
    <property type="match status" value="1"/>
</dbReference>
<dbReference type="InterPro" id="IPR003439">
    <property type="entry name" value="ABC_transporter-like_ATP-bd"/>
</dbReference>
<dbReference type="SUPFAM" id="SSF52540">
    <property type="entry name" value="P-loop containing nucleoside triphosphate hydrolases"/>
    <property type="match status" value="1"/>
</dbReference>
<accession>A0A1M5EAF0</accession>
<evidence type="ECO:0000313" key="8">
    <source>
        <dbReference type="Proteomes" id="UP000184485"/>
    </source>
</evidence>
<dbReference type="GO" id="GO:0055052">
    <property type="term" value="C:ATP-binding cassette (ABC) transporter complex, substrate-binding subunit-containing"/>
    <property type="evidence" value="ECO:0007669"/>
    <property type="project" value="TreeGrafter"/>
</dbReference>
<gene>
    <name evidence="7" type="ORF">SAMN02745157_2939</name>
</gene>
<keyword evidence="4" id="KW-0547">Nucleotide-binding</keyword>
<dbReference type="Proteomes" id="UP000184485">
    <property type="component" value="Unassembled WGS sequence"/>
</dbReference>
<dbReference type="InterPro" id="IPR017871">
    <property type="entry name" value="ABC_transporter-like_CS"/>
</dbReference>
<dbReference type="SMART" id="SM00382">
    <property type="entry name" value="AAA"/>
    <property type="match status" value="1"/>
</dbReference>
<evidence type="ECO:0000313" key="7">
    <source>
        <dbReference type="EMBL" id="SHF76166.1"/>
    </source>
</evidence>
<dbReference type="InterPro" id="IPR027417">
    <property type="entry name" value="P-loop_NTPase"/>
</dbReference>
<dbReference type="FunFam" id="3.40.50.300:FF:000042">
    <property type="entry name" value="Maltose/maltodextrin ABC transporter, ATP-binding protein"/>
    <property type="match status" value="1"/>
</dbReference>
<dbReference type="InterPro" id="IPR008995">
    <property type="entry name" value="Mo/tungstate-bd_C_term_dom"/>
</dbReference>
<dbReference type="InterPro" id="IPR047641">
    <property type="entry name" value="ABC_transpr_MalK/UgpC-like"/>
</dbReference>
<keyword evidence="7" id="KW-0762">Sugar transport</keyword>
<sequence length="367" mass="40365">MPEVRFEHIVKRFGSFSVLEDLSLRVEDGEFLVLLGPSGCGKTTLLNLLAGLLDVTGGRITIGDRDVTDIDPSQRGLAMVFQSYALYPTKTVEGNLRFGLSALKLDRAEIERRVSWAAQLLQIENMMGRKPSQLSGGQRQRVAIGRALVKHAGVLLFDEPLSNLDAKLRTEMRLEIKKLHASLHQTIVYVTHDQIEAMTMATRIAVMDQGVIQQIGTPDEIYEKPANLFVARFIGAPAINTFDATLDMKAGRVVARHAPTAIEIDLSRHDFRTKPEAGMPVVVGLRPEHFSVNDASRDDGAVRMALPVRYSERTGSDATAFLEAGDQLLAVRIEPSLMSGLRIGDTMVASFPTDKLAVFDARSGLRM</sequence>
<dbReference type="Gene3D" id="2.40.50.140">
    <property type="entry name" value="Nucleic acid-binding proteins"/>
    <property type="match status" value="1"/>
</dbReference>
<dbReference type="InterPro" id="IPR040582">
    <property type="entry name" value="OB_MalK-like"/>
</dbReference>
<feature type="domain" description="ABC transporter" evidence="6">
    <location>
        <begin position="4"/>
        <end position="234"/>
    </location>
</feature>
<dbReference type="CDD" id="cd03301">
    <property type="entry name" value="ABC_MalK_N"/>
    <property type="match status" value="1"/>
</dbReference>